<keyword evidence="2" id="KW-0808">Transferase</keyword>
<dbReference type="PROSITE" id="PS00373">
    <property type="entry name" value="GART"/>
    <property type="match status" value="1"/>
</dbReference>
<dbReference type="Proteomes" id="UP000198775">
    <property type="component" value="Unassembled WGS sequence"/>
</dbReference>
<dbReference type="RefSeq" id="WP_092662409.1">
    <property type="nucleotide sequence ID" value="NZ_FOCX01000019.1"/>
</dbReference>
<gene>
    <name evidence="2" type="ORF">SAMN05216388_101947</name>
</gene>
<proteinExistence type="predicted"/>
<dbReference type="Pfam" id="PF00551">
    <property type="entry name" value="Formyl_trans_N"/>
    <property type="match status" value="1"/>
</dbReference>
<sequence>MVSVAFFGSHPLGEACLERLVAHDELTVDTVVTYPRNYDSWWEGSVHERALDHDLPVLTTDEEDAVVGADIDYLLSVYYPNILGPDLLETPREAALNLHQAELPRYRGSNVFSHSIMNAREDDHWRHGTTLHVMAEDVDAGDVIDRKFAPITEHDTARTLYERVRDASIDLFEAQLPAIAAREIEDLATPQSAYDGTRYFYAKDSLDDLKEIPPEKLTATDEASQLALYDRVRALDFPPHEPAWTRVGDRKLYLTKSDYESVLAE</sequence>
<evidence type="ECO:0000259" key="1">
    <source>
        <dbReference type="Pfam" id="PF00551"/>
    </source>
</evidence>
<dbReference type="AlphaFoldDB" id="A0A1H8SJ79"/>
<keyword evidence="3" id="KW-1185">Reference proteome</keyword>
<dbReference type="PANTHER" id="PTHR11138">
    <property type="entry name" value="METHIONYL-TRNA FORMYLTRANSFERASE"/>
    <property type="match status" value="1"/>
</dbReference>
<dbReference type="CDD" id="cd08369">
    <property type="entry name" value="FMT_core"/>
    <property type="match status" value="1"/>
</dbReference>
<protein>
    <submittedName>
        <fullName evidence="2">Methionyl-tRNA formyltransferase</fullName>
    </submittedName>
</protein>
<dbReference type="OrthoDB" id="199806at2157"/>
<dbReference type="SUPFAM" id="SSF53328">
    <property type="entry name" value="Formyltransferase"/>
    <property type="match status" value="1"/>
</dbReference>
<name>A0A1H8SJ79_9EURY</name>
<dbReference type="InterPro" id="IPR001555">
    <property type="entry name" value="GART_AS"/>
</dbReference>
<evidence type="ECO:0000313" key="3">
    <source>
        <dbReference type="Proteomes" id="UP000198775"/>
    </source>
</evidence>
<dbReference type="InterPro" id="IPR036477">
    <property type="entry name" value="Formyl_transf_N_sf"/>
</dbReference>
<dbReference type="PANTHER" id="PTHR11138:SF5">
    <property type="entry name" value="METHIONYL-TRNA FORMYLTRANSFERASE, MITOCHONDRIAL"/>
    <property type="match status" value="1"/>
</dbReference>
<dbReference type="GO" id="GO:0005829">
    <property type="term" value="C:cytosol"/>
    <property type="evidence" value="ECO:0007669"/>
    <property type="project" value="TreeGrafter"/>
</dbReference>
<evidence type="ECO:0000313" key="2">
    <source>
        <dbReference type="EMBL" id="SEO78434.1"/>
    </source>
</evidence>
<dbReference type="Gene3D" id="3.40.50.12230">
    <property type="match status" value="1"/>
</dbReference>
<organism evidence="2 3">
    <name type="scientific">Halorientalis persicus</name>
    <dbReference type="NCBI Taxonomy" id="1367881"/>
    <lineage>
        <taxon>Archaea</taxon>
        <taxon>Methanobacteriati</taxon>
        <taxon>Methanobacteriota</taxon>
        <taxon>Stenosarchaea group</taxon>
        <taxon>Halobacteria</taxon>
        <taxon>Halobacteriales</taxon>
        <taxon>Haloarculaceae</taxon>
        <taxon>Halorientalis</taxon>
    </lineage>
</organism>
<dbReference type="GO" id="GO:0004479">
    <property type="term" value="F:methionyl-tRNA formyltransferase activity"/>
    <property type="evidence" value="ECO:0007669"/>
    <property type="project" value="TreeGrafter"/>
</dbReference>
<reference evidence="3" key="1">
    <citation type="submission" date="2016-10" db="EMBL/GenBank/DDBJ databases">
        <authorList>
            <person name="Varghese N."/>
            <person name="Submissions S."/>
        </authorList>
    </citation>
    <scope>NUCLEOTIDE SEQUENCE [LARGE SCALE GENOMIC DNA]</scope>
    <source>
        <strain evidence="3">IBRC-M 10043</strain>
    </source>
</reference>
<accession>A0A1H8SJ79</accession>
<feature type="domain" description="Formyl transferase N-terminal" evidence="1">
    <location>
        <begin position="68"/>
        <end position="169"/>
    </location>
</feature>
<dbReference type="EMBL" id="FOCX01000019">
    <property type="protein sequence ID" value="SEO78434.1"/>
    <property type="molecule type" value="Genomic_DNA"/>
</dbReference>
<dbReference type="InterPro" id="IPR002376">
    <property type="entry name" value="Formyl_transf_N"/>
</dbReference>